<keyword evidence="2" id="KW-0234">DNA repair</keyword>
<evidence type="ECO:0000256" key="2">
    <source>
        <dbReference type="HAMAP-Rule" id="MF_00984"/>
    </source>
</evidence>
<organism evidence="5 6">
    <name type="scientific">Apilactobacillus apinorum</name>
    <dbReference type="NCBI Taxonomy" id="1218495"/>
    <lineage>
        <taxon>Bacteria</taxon>
        <taxon>Bacillati</taxon>
        <taxon>Bacillota</taxon>
        <taxon>Bacilli</taxon>
        <taxon>Lactobacillales</taxon>
        <taxon>Lactobacillaceae</taxon>
        <taxon>Apilactobacillus</taxon>
    </lineage>
</organism>
<dbReference type="SUPFAM" id="SSF50249">
    <property type="entry name" value="Nucleic acid-binding proteins"/>
    <property type="match status" value="1"/>
</dbReference>
<comment type="function">
    <text evidence="2">Plays an important role in DNA replication, recombination and repair. Binds to ssDNA and to an array of partner proteins to recruit them to their sites of action during DNA metabolism.</text>
</comment>
<evidence type="ECO:0000256" key="4">
    <source>
        <dbReference type="SAM" id="MobiDB-lite"/>
    </source>
</evidence>
<evidence type="ECO:0000256" key="1">
    <source>
        <dbReference type="ARBA" id="ARBA00023125"/>
    </source>
</evidence>
<dbReference type="InterPro" id="IPR011344">
    <property type="entry name" value="ssDNA-bd"/>
</dbReference>
<name>A0ABP9ZGQ6_9LACO</name>
<dbReference type="Gene3D" id="2.40.50.140">
    <property type="entry name" value="Nucleic acid-binding proteins"/>
    <property type="match status" value="1"/>
</dbReference>
<dbReference type="PIRSF" id="PIRSF002070">
    <property type="entry name" value="SSB"/>
    <property type="match status" value="1"/>
</dbReference>
<proteinExistence type="inferred from homology"/>
<comment type="caution">
    <text evidence="2">Lacks conserved residue(s) required for the propagation of feature annotation.</text>
</comment>
<dbReference type="RefSeq" id="WP_353317407.1">
    <property type="nucleotide sequence ID" value="NZ_BAABVV010000024.1"/>
</dbReference>
<keyword evidence="2" id="KW-0235">DNA replication</keyword>
<dbReference type="InterPro" id="IPR012340">
    <property type="entry name" value="NA-bd_OB-fold"/>
</dbReference>
<feature type="region of interest" description="Disordered" evidence="4">
    <location>
        <begin position="105"/>
        <end position="138"/>
    </location>
</feature>
<feature type="short sequence motif" description="Important for interaction with partner proteins" evidence="2">
    <location>
        <begin position="133"/>
        <end position="138"/>
    </location>
</feature>
<sequence>MINRTVLTGRVTDDIDLRYTQSGSAVGNFRLAVNRRFTNQNGEREADFINCVVWKKTAENLANFTHKGTLIGIDGRIQTRTYDDKDGKKVYITEVVVEQFALLEPRQDNQVQQPQQNNMSPFDNPSDQVDITDDDLPF</sequence>
<accession>A0ABP9ZGQ6</accession>
<dbReference type="CDD" id="cd04496">
    <property type="entry name" value="SSB_OBF"/>
    <property type="match status" value="1"/>
</dbReference>
<dbReference type="Pfam" id="PF00436">
    <property type="entry name" value="SSB"/>
    <property type="match status" value="1"/>
</dbReference>
<evidence type="ECO:0000256" key="3">
    <source>
        <dbReference type="PIRNR" id="PIRNR002070"/>
    </source>
</evidence>
<keyword evidence="2" id="KW-0227">DNA damage</keyword>
<protein>
    <recommendedName>
        <fullName evidence="2 3">Single-stranded DNA-binding protein</fullName>
        <shortName evidence="2">SSB</shortName>
    </recommendedName>
</protein>
<dbReference type="PANTHER" id="PTHR10302">
    <property type="entry name" value="SINGLE-STRANDED DNA-BINDING PROTEIN"/>
    <property type="match status" value="1"/>
</dbReference>
<dbReference type="HAMAP" id="MF_00984">
    <property type="entry name" value="SSB"/>
    <property type="match status" value="1"/>
</dbReference>
<dbReference type="PROSITE" id="PS50935">
    <property type="entry name" value="SSB"/>
    <property type="match status" value="1"/>
</dbReference>
<dbReference type="PANTHER" id="PTHR10302:SF27">
    <property type="entry name" value="SINGLE-STRANDED DNA-BINDING PROTEIN"/>
    <property type="match status" value="1"/>
</dbReference>
<comment type="subunit">
    <text evidence="2">Homotetramer.</text>
</comment>
<dbReference type="NCBIfam" id="TIGR00621">
    <property type="entry name" value="ssb"/>
    <property type="match status" value="1"/>
</dbReference>
<comment type="caution">
    <text evidence="5">The sequence shown here is derived from an EMBL/GenBank/DDBJ whole genome shotgun (WGS) entry which is preliminary data.</text>
</comment>
<evidence type="ECO:0000313" key="5">
    <source>
        <dbReference type="EMBL" id="GAA6113968.1"/>
    </source>
</evidence>
<keyword evidence="2" id="KW-0233">DNA recombination</keyword>
<reference evidence="5 6" key="1">
    <citation type="submission" date="2024-03" db="EMBL/GenBank/DDBJ databases">
        <title>Inconsistent identification of Apilactobacillus kunkeei-related strains obtained by well-developed overall genome related indices.</title>
        <authorList>
            <person name="Maeno S."/>
            <person name="Endo A."/>
        </authorList>
    </citation>
    <scope>NUCLEOTIDE SEQUENCE [LARGE SCALE GENOMIC DNA]</scope>
    <source>
        <strain evidence="5 6">20H-10</strain>
    </source>
</reference>
<dbReference type="InterPro" id="IPR000424">
    <property type="entry name" value="Primosome_PriB/ssb"/>
</dbReference>
<keyword evidence="1 2" id="KW-0238">DNA-binding</keyword>
<dbReference type="Proteomes" id="UP001438112">
    <property type="component" value="Unassembled WGS sequence"/>
</dbReference>
<dbReference type="EMBL" id="BAABVV010000024">
    <property type="protein sequence ID" value="GAA6113968.1"/>
    <property type="molecule type" value="Genomic_DNA"/>
</dbReference>
<gene>
    <name evidence="5" type="primary">ssb_2</name>
    <name evidence="5" type="ORF">AP20H10_03310</name>
</gene>
<dbReference type="GO" id="GO:0003677">
    <property type="term" value="F:DNA binding"/>
    <property type="evidence" value="ECO:0007669"/>
    <property type="project" value="UniProtKB-KW"/>
</dbReference>
<feature type="compositionally biased region" description="Polar residues" evidence="4">
    <location>
        <begin position="119"/>
        <end position="129"/>
    </location>
</feature>
<keyword evidence="6" id="KW-1185">Reference proteome</keyword>
<evidence type="ECO:0000313" key="6">
    <source>
        <dbReference type="Proteomes" id="UP001438112"/>
    </source>
</evidence>
<feature type="compositionally biased region" description="Low complexity" evidence="4">
    <location>
        <begin position="108"/>
        <end position="118"/>
    </location>
</feature>